<reference evidence="6 7" key="1">
    <citation type="submission" date="2015-09" db="EMBL/GenBank/DDBJ databases">
        <title>Draft genome sequence of Kouleothrix aurantiaca JCM 19913.</title>
        <authorList>
            <person name="Hemp J."/>
        </authorList>
    </citation>
    <scope>NUCLEOTIDE SEQUENCE [LARGE SCALE GENOMIC DNA]</scope>
    <source>
        <strain evidence="6 7">COM-B</strain>
    </source>
</reference>
<comment type="caution">
    <text evidence="6">The sequence shown here is derived from an EMBL/GenBank/DDBJ whole genome shotgun (WGS) entry which is preliminary data.</text>
</comment>
<dbReference type="GO" id="GO:0008726">
    <property type="term" value="F:alkanesulfonate monooxygenase activity"/>
    <property type="evidence" value="ECO:0007669"/>
    <property type="project" value="TreeGrafter"/>
</dbReference>
<dbReference type="EMBL" id="LJCR01000122">
    <property type="protein sequence ID" value="KPV54057.1"/>
    <property type="molecule type" value="Genomic_DNA"/>
</dbReference>
<dbReference type="GO" id="GO:0046306">
    <property type="term" value="P:alkanesulfonate catabolic process"/>
    <property type="evidence" value="ECO:0007669"/>
    <property type="project" value="TreeGrafter"/>
</dbReference>
<evidence type="ECO:0000256" key="3">
    <source>
        <dbReference type="ARBA" id="ARBA00023002"/>
    </source>
</evidence>
<keyword evidence="4" id="KW-0503">Monooxygenase</keyword>
<feature type="domain" description="Luciferase-like" evidence="5">
    <location>
        <begin position="20"/>
        <end position="258"/>
    </location>
</feature>
<keyword evidence="2" id="KW-0288">FMN</keyword>
<proteinExistence type="predicted"/>
<sequence>MKIGLQIPSFDWPGGPAIIGSTLREIALTADQGGFASLWLMDHFFGIGSVWGEPDAPMLEGYTAIAYMAALTQRIRVGLMVTGAIYRHPGVLIKTVSTLDVLTGGRAYFGIGAGWYEREARGLGLPYPPTRERLGRLEETLAIAHHMWRGNTSAFNGQFYQLDEPLNVPQPLAQPHPPILIGGEGERQTLRLVAQYGDACNFQLGAPLPGYPQWYIDAYHQRAERLPHKLACLREHCRAAGRSYESIERTVLGSVQLGTGAMSITELVEVCHELAEMGFQHVIYNLPDVHTITPIVRLAEELIPQVWAL</sequence>
<dbReference type="Gene3D" id="3.20.20.30">
    <property type="entry name" value="Luciferase-like domain"/>
    <property type="match status" value="1"/>
</dbReference>
<protein>
    <submittedName>
        <fullName evidence="6">Luciferase</fullName>
    </submittedName>
</protein>
<evidence type="ECO:0000256" key="4">
    <source>
        <dbReference type="ARBA" id="ARBA00023033"/>
    </source>
</evidence>
<dbReference type="PATRIC" id="fig|186479.3.peg.990"/>
<dbReference type="SUPFAM" id="SSF51679">
    <property type="entry name" value="Bacterial luciferase-like"/>
    <property type="match status" value="1"/>
</dbReference>
<dbReference type="NCBIfam" id="TIGR03560">
    <property type="entry name" value="F420_Rv1855c"/>
    <property type="match status" value="1"/>
</dbReference>
<keyword evidence="3" id="KW-0560">Oxidoreductase</keyword>
<evidence type="ECO:0000313" key="6">
    <source>
        <dbReference type="EMBL" id="KPV54057.1"/>
    </source>
</evidence>
<gene>
    <name evidence="6" type="ORF">SE17_06025</name>
</gene>
<keyword evidence="1" id="KW-0285">Flavoprotein</keyword>
<evidence type="ECO:0000259" key="5">
    <source>
        <dbReference type="Pfam" id="PF00296"/>
    </source>
</evidence>
<keyword evidence="7" id="KW-1185">Reference proteome</keyword>
<dbReference type="PANTHER" id="PTHR42847:SF4">
    <property type="entry name" value="ALKANESULFONATE MONOOXYGENASE-RELATED"/>
    <property type="match status" value="1"/>
</dbReference>
<evidence type="ECO:0000256" key="1">
    <source>
        <dbReference type="ARBA" id="ARBA00022630"/>
    </source>
</evidence>
<evidence type="ECO:0000313" key="7">
    <source>
        <dbReference type="Proteomes" id="UP000050509"/>
    </source>
</evidence>
<dbReference type="InterPro" id="IPR050172">
    <property type="entry name" value="SsuD_RutA_monooxygenase"/>
</dbReference>
<dbReference type="InterPro" id="IPR011251">
    <property type="entry name" value="Luciferase-like_dom"/>
</dbReference>
<dbReference type="Proteomes" id="UP000050509">
    <property type="component" value="Unassembled WGS sequence"/>
</dbReference>
<dbReference type="InterPro" id="IPR036661">
    <property type="entry name" value="Luciferase-like_sf"/>
</dbReference>
<dbReference type="Pfam" id="PF00296">
    <property type="entry name" value="Bac_luciferase"/>
    <property type="match status" value="1"/>
</dbReference>
<dbReference type="AlphaFoldDB" id="A0A0P9FBJ9"/>
<name>A0A0P9FBJ9_9CHLR</name>
<organism evidence="6 7">
    <name type="scientific">Kouleothrix aurantiaca</name>
    <dbReference type="NCBI Taxonomy" id="186479"/>
    <lineage>
        <taxon>Bacteria</taxon>
        <taxon>Bacillati</taxon>
        <taxon>Chloroflexota</taxon>
        <taxon>Chloroflexia</taxon>
        <taxon>Chloroflexales</taxon>
        <taxon>Roseiflexineae</taxon>
        <taxon>Roseiflexaceae</taxon>
        <taxon>Kouleothrix</taxon>
    </lineage>
</organism>
<dbReference type="PANTHER" id="PTHR42847">
    <property type="entry name" value="ALKANESULFONATE MONOOXYGENASE"/>
    <property type="match status" value="1"/>
</dbReference>
<evidence type="ECO:0000256" key="2">
    <source>
        <dbReference type="ARBA" id="ARBA00022643"/>
    </source>
</evidence>
<accession>A0A0P9FBJ9</accession>
<dbReference type="InterPro" id="IPR019952">
    <property type="entry name" value="F420_OxRdatse_Rv1855c_pred"/>
</dbReference>